<protein>
    <recommendedName>
        <fullName evidence="9">Glycerol-3-phosphate dehydrogenase [NAD(+)]</fullName>
        <ecNumber evidence="9">1.1.1.8</ecNumber>
    </recommendedName>
</protein>
<feature type="binding site" evidence="7">
    <location>
        <position position="302"/>
    </location>
    <ligand>
        <name>NAD(+)</name>
        <dbReference type="ChEBI" id="CHEBI:57540"/>
    </ligand>
</feature>
<dbReference type="Proteomes" id="UP001214638">
    <property type="component" value="Unassembled WGS sequence"/>
</dbReference>
<dbReference type="FunFam" id="3.40.50.720:FF:000365">
    <property type="entry name" value="Glycerol-3-phosphate dehydrogenase [NAD(+)]"/>
    <property type="match status" value="1"/>
</dbReference>
<evidence type="ECO:0000313" key="12">
    <source>
        <dbReference type="EMBL" id="KAK2197279.1"/>
    </source>
</evidence>
<keyword evidence="2 8" id="KW-0560">Oxidoreductase</keyword>
<dbReference type="GO" id="GO:0042803">
    <property type="term" value="F:protein homodimerization activity"/>
    <property type="evidence" value="ECO:0007669"/>
    <property type="project" value="InterPro"/>
</dbReference>
<dbReference type="InterPro" id="IPR017751">
    <property type="entry name" value="G3P_DH_NAD-dep_euk"/>
</dbReference>
<dbReference type="SUPFAM" id="SSF51735">
    <property type="entry name" value="NAD(P)-binding Rossmann-fold domains"/>
    <property type="match status" value="1"/>
</dbReference>
<dbReference type="GO" id="GO:0046168">
    <property type="term" value="P:glycerol-3-phosphate catabolic process"/>
    <property type="evidence" value="ECO:0007669"/>
    <property type="project" value="UniProtKB-UniRule"/>
</dbReference>
<dbReference type="PANTHER" id="PTHR11728:SF8">
    <property type="entry name" value="GLYCEROL-3-PHOSPHATE DEHYDROGENASE [NAD(+)]-RELATED"/>
    <property type="match status" value="1"/>
</dbReference>
<organism evidence="12 13">
    <name type="scientific">Babesia duncani</name>
    <dbReference type="NCBI Taxonomy" id="323732"/>
    <lineage>
        <taxon>Eukaryota</taxon>
        <taxon>Sar</taxon>
        <taxon>Alveolata</taxon>
        <taxon>Apicomplexa</taxon>
        <taxon>Aconoidasida</taxon>
        <taxon>Piroplasmida</taxon>
        <taxon>Babesiidae</taxon>
        <taxon>Babesia</taxon>
    </lineage>
</organism>
<comment type="catalytic activity">
    <reaction evidence="4 9">
        <text>sn-glycerol 3-phosphate + NAD(+) = dihydroxyacetone phosphate + NADH + H(+)</text>
        <dbReference type="Rhea" id="RHEA:11092"/>
        <dbReference type="ChEBI" id="CHEBI:15378"/>
        <dbReference type="ChEBI" id="CHEBI:57540"/>
        <dbReference type="ChEBI" id="CHEBI:57597"/>
        <dbReference type="ChEBI" id="CHEBI:57642"/>
        <dbReference type="ChEBI" id="CHEBI:57945"/>
        <dbReference type="EC" id="1.1.1.8"/>
    </reaction>
</comment>
<feature type="binding site" evidence="6">
    <location>
        <position position="123"/>
    </location>
    <ligand>
        <name>substrate</name>
    </ligand>
</feature>
<gene>
    <name evidence="12" type="ORF">BdWA1_000278</name>
</gene>
<dbReference type="EMBL" id="JALLKP010000001">
    <property type="protein sequence ID" value="KAK2197279.1"/>
    <property type="molecule type" value="Genomic_DNA"/>
</dbReference>
<dbReference type="Gene3D" id="1.10.1040.10">
    <property type="entry name" value="N-(1-d-carboxylethyl)-l-norvaline Dehydrogenase, domain 2"/>
    <property type="match status" value="1"/>
</dbReference>
<evidence type="ECO:0000259" key="11">
    <source>
        <dbReference type="Pfam" id="PF07479"/>
    </source>
</evidence>
<evidence type="ECO:0000313" key="13">
    <source>
        <dbReference type="Proteomes" id="UP001214638"/>
    </source>
</evidence>
<feature type="binding site" evidence="7">
    <location>
        <begin position="11"/>
        <end position="16"/>
    </location>
    <ligand>
        <name>NAD(+)</name>
        <dbReference type="ChEBI" id="CHEBI:57540"/>
    </ligand>
</feature>
<reference evidence="12" key="1">
    <citation type="journal article" date="2023" name="Nat. Microbiol.">
        <title>Babesia duncani multi-omics identifies virulence factors and drug targets.</title>
        <authorList>
            <person name="Singh P."/>
            <person name="Lonardi S."/>
            <person name="Liang Q."/>
            <person name="Vydyam P."/>
            <person name="Khabirova E."/>
            <person name="Fang T."/>
            <person name="Gihaz S."/>
            <person name="Thekkiniath J."/>
            <person name="Munshi M."/>
            <person name="Abel S."/>
            <person name="Ciampossin L."/>
            <person name="Batugedara G."/>
            <person name="Gupta M."/>
            <person name="Lu X.M."/>
            <person name="Lenz T."/>
            <person name="Chakravarty S."/>
            <person name="Cornillot E."/>
            <person name="Hu Y."/>
            <person name="Ma W."/>
            <person name="Gonzalez L.M."/>
            <person name="Sanchez S."/>
            <person name="Estrada K."/>
            <person name="Sanchez-Flores A."/>
            <person name="Montero E."/>
            <person name="Harb O.S."/>
            <person name="Le Roch K.G."/>
            <person name="Mamoun C.B."/>
        </authorList>
    </citation>
    <scope>NUCLEOTIDE SEQUENCE</scope>
    <source>
        <strain evidence="12">WA1</strain>
    </source>
</reference>
<dbReference type="PRINTS" id="PR00077">
    <property type="entry name" value="GPDHDRGNASE"/>
</dbReference>
<sequence length="354" mass="38840">MENKLKVSVIGCGNWGSAAAKTISENTARRDIFDPTVRMWVLEEIVQNRKLSEIINSDHENIKYLPGVKLPSNLKAIPDLDECTKDADVFVFVVPHQFIKSTAAKMKASGLVKPSAIAISLIKGLELTGTMPILLTDLIEQEMGIPCCALSGANVAASVAREEFSEATIGYKVREHAEIFQKLFDRPYYKITCLSDVAGLQVYGAIKNVVALAAGFCDGLNLGSNTKAAIMRIGLKEIHNFAKLFFHHVVSDVVFESAGVADLITTCIGGRNVRCASEFAKNHGKHSWESIENEMLNGQKLQGVSTCAEVYRVISNNGKKAEFPLFDITYQIAFEGRDPKALIDHFQVDALQPF</sequence>
<dbReference type="Gene3D" id="3.40.50.720">
    <property type="entry name" value="NAD(P)-binding Rossmann-like Domain"/>
    <property type="match status" value="1"/>
</dbReference>
<dbReference type="Pfam" id="PF07479">
    <property type="entry name" value="NAD_Gly3P_dh_C"/>
    <property type="match status" value="1"/>
</dbReference>
<dbReference type="InterPro" id="IPR011128">
    <property type="entry name" value="G3P_DH_NAD-dep_N"/>
</dbReference>
<evidence type="ECO:0000256" key="2">
    <source>
        <dbReference type="ARBA" id="ARBA00023002"/>
    </source>
</evidence>
<accession>A0AAD9PLX5</accession>
<feature type="binding site" evidence="7">
    <location>
        <position position="300"/>
    </location>
    <ligand>
        <name>NAD(+)</name>
        <dbReference type="ChEBI" id="CHEBI:57540"/>
    </ligand>
</feature>
<comment type="similarity">
    <text evidence="1 8">Belongs to the NAD-dependent glycerol-3-phosphate dehydrogenase family.</text>
</comment>
<dbReference type="InterPro" id="IPR013328">
    <property type="entry name" value="6PGD_dom2"/>
</dbReference>
<feature type="domain" description="Glycerol-3-phosphate dehydrogenase NAD-dependent C-terminal" evidence="11">
    <location>
        <begin position="196"/>
        <end position="343"/>
    </location>
</feature>
<evidence type="ECO:0000256" key="8">
    <source>
        <dbReference type="RuleBase" id="RU000437"/>
    </source>
</evidence>
<dbReference type="SUPFAM" id="SSF48179">
    <property type="entry name" value="6-phosphogluconate dehydrogenase C-terminal domain-like"/>
    <property type="match status" value="1"/>
</dbReference>
<feature type="binding site" evidence="7">
    <location>
        <position position="271"/>
    </location>
    <ligand>
        <name>NAD(+)</name>
        <dbReference type="ChEBI" id="CHEBI:57540"/>
    </ligand>
</feature>
<dbReference type="KEGG" id="bdw:94334576"/>
<dbReference type="GO" id="GO:0141152">
    <property type="term" value="F:glycerol-3-phosphate dehydrogenase (NAD+) activity"/>
    <property type="evidence" value="ECO:0007669"/>
    <property type="project" value="UniProtKB-UniRule"/>
</dbReference>
<dbReference type="PROSITE" id="PS00957">
    <property type="entry name" value="NAD_G3PDH"/>
    <property type="match status" value="1"/>
</dbReference>
<dbReference type="PIRSF" id="PIRSF000114">
    <property type="entry name" value="Glycerol-3-P_dh"/>
    <property type="match status" value="1"/>
</dbReference>
<evidence type="ECO:0000256" key="1">
    <source>
        <dbReference type="ARBA" id="ARBA00011009"/>
    </source>
</evidence>
<evidence type="ECO:0000256" key="6">
    <source>
        <dbReference type="PIRSR" id="PIRSR000114-2"/>
    </source>
</evidence>
<dbReference type="GO" id="GO:0051287">
    <property type="term" value="F:NAD binding"/>
    <property type="evidence" value="ECO:0007669"/>
    <property type="project" value="UniProtKB-UniRule"/>
</dbReference>
<proteinExistence type="inferred from homology"/>
<keyword evidence="3 7" id="KW-0520">NAD</keyword>
<dbReference type="InterPro" id="IPR008927">
    <property type="entry name" value="6-PGluconate_DH-like_C_sf"/>
</dbReference>
<feature type="binding site" evidence="7">
    <location>
        <position position="156"/>
    </location>
    <ligand>
        <name>NAD(+)</name>
        <dbReference type="ChEBI" id="CHEBI:57540"/>
    </ligand>
</feature>
<comment type="caution">
    <text evidence="12">The sequence shown here is derived from an EMBL/GenBank/DDBJ whole genome shotgun (WGS) entry which is preliminary data.</text>
</comment>
<feature type="active site" description="Proton acceptor" evidence="5">
    <location>
        <position position="207"/>
    </location>
</feature>
<dbReference type="EC" id="1.1.1.8" evidence="9"/>
<evidence type="ECO:0000256" key="9">
    <source>
        <dbReference type="RuleBase" id="RU361243"/>
    </source>
</evidence>
<dbReference type="GO" id="GO:0005829">
    <property type="term" value="C:cytosol"/>
    <property type="evidence" value="ECO:0007669"/>
    <property type="project" value="TreeGrafter"/>
</dbReference>
<dbReference type="InterPro" id="IPR006168">
    <property type="entry name" value="G3P_DH_NAD-dep"/>
</dbReference>
<evidence type="ECO:0000256" key="3">
    <source>
        <dbReference type="ARBA" id="ARBA00023027"/>
    </source>
</evidence>
<dbReference type="Pfam" id="PF01210">
    <property type="entry name" value="NAD_Gly3P_dh_N"/>
    <property type="match status" value="1"/>
</dbReference>
<dbReference type="FunFam" id="1.10.1040.10:FF:000004">
    <property type="entry name" value="Glycerol-3-phosphate dehydrogenase [NAD(+)]"/>
    <property type="match status" value="1"/>
</dbReference>
<dbReference type="GO" id="GO:0005975">
    <property type="term" value="P:carbohydrate metabolic process"/>
    <property type="evidence" value="ECO:0007669"/>
    <property type="project" value="InterPro"/>
</dbReference>
<evidence type="ECO:0000256" key="5">
    <source>
        <dbReference type="PIRSR" id="PIRSR000114-1"/>
    </source>
</evidence>
<evidence type="ECO:0000256" key="4">
    <source>
        <dbReference type="ARBA" id="ARBA00048683"/>
    </source>
</evidence>
<feature type="binding site" evidence="6">
    <location>
        <begin position="271"/>
        <end position="272"/>
    </location>
    <ligand>
        <name>substrate</name>
    </ligand>
</feature>
<name>A0AAD9PLX5_9APIC</name>
<evidence type="ECO:0000259" key="10">
    <source>
        <dbReference type="Pfam" id="PF01210"/>
    </source>
</evidence>
<feature type="binding site" evidence="7">
    <location>
        <position position="98"/>
    </location>
    <ligand>
        <name>NAD(+)</name>
        <dbReference type="ChEBI" id="CHEBI:57540"/>
    </ligand>
</feature>
<dbReference type="InterPro" id="IPR036291">
    <property type="entry name" value="NAD(P)-bd_dom_sf"/>
</dbReference>
<feature type="domain" description="Glycerol-3-phosphate dehydrogenase NAD-dependent N-terminal" evidence="10">
    <location>
        <begin position="6"/>
        <end position="175"/>
    </location>
</feature>
<dbReference type="InterPro" id="IPR006109">
    <property type="entry name" value="G3P_DH_NAD-dep_C"/>
</dbReference>
<keyword evidence="13" id="KW-1185">Reference proteome</keyword>
<evidence type="ECO:0000256" key="7">
    <source>
        <dbReference type="PIRSR" id="PIRSR000114-3"/>
    </source>
</evidence>
<dbReference type="PANTHER" id="PTHR11728">
    <property type="entry name" value="GLYCEROL-3-PHOSPHATE DEHYDROGENASE"/>
    <property type="match status" value="1"/>
</dbReference>
<dbReference type="GeneID" id="94334576"/>
<dbReference type="NCBIfam" id="TIGR03376">
    <property type="entry name" value="glycerol3P_DH"/>
    <property type="match status" value="1"/>
</dbReference>
<dbReference type="RefSeq" id="XP_067804121.1">
    <property type="nucleotide sequence ID" value="XM_067945330.1"/>
</dbReference>
<dbReference type="AlphaFoldDB" id="A0AAD9PLX5"/>